<keyword evidence="4" id="KW-1185">Reference proteome</keyword>
<protein>
    <submittedName>
        <fullName evidence="3">RcnB family protein</fullName>
    </submittedName>
</protein>
<dbReference type="RefSeq" id="WP_265268180.1">
    <property type="nucleotide sequence ID" value="NZ_JANFAU010000003.1"/>
</dbReference>
<sequence>MKWLPLASAGLLLVPDIAIAQAAAPQVQPVPGQPGRPGGPGQGQRPPGVRPPNPGPGNGQRPPITRPPNPGPGNGQRPPITRPPNPGPGNGHRPPVTRPPVVRPPHGIGHRPPNFRPIPAKPFRYPRGYHYRRWTIGLILPHLFLSSAYYFDNYATYGFGPPPRGHRWVRYGPDLLLVNTRTGRIADVIYGAFR</sequence>
<evidence type="ECO:0000313" key="4">
    <source>
        <dbReference type="Proteomes" id="UP001165565"/>
    </source>
</evidence>
<feature type="chain" id="PRO_5041379980" evidence="2">
    <location>
        <begin position="21"/>
        <end position="194"/>
    </location>
</feature>
<reference evidence="3" key="1">
    <citation type="submission" date="2022-06" db="EMBL/GenBank/DDBJ databases">
        <title>Sphingomonas sp. nov. isolated from rhizosphere soil of tomato.</title>
        <authorList>
            <person name="Dong H."/>
            <person name="Gao R."/>
        </authorList>
    </citation>
    <scope>NUCLEOTIDE SEQUENCE</scope>
    <source>
        <strain evidence="3">MMSM24</strain>
    </source>
</reference>
<dbReference type="AlphaFoldDB" id="A0AA41Z7A4"/>
<dbReference type="InterPro" id="IPR024572">
    <property type="entry name" value="RcnB"/>
</dbReference>
<accession>A0AA41Z7A4</accession>
<evidence type="ECO:0000256" key="1">
    <source>
        <dbReference type="SAM" id="MobiDB-lite"/>
    </source>
</evidence>
<keyword evidence="2" id="KW-0732">Signal</keyword>
<dbReference type="Gene3D" id="3.10.450.160">
    <property type="entry name" value="inner membrane protein cigr"/>
    <property type="match status" value="1"/>
</dbReference>
<dbReference type="Pfam" id="PF11776">
    <property type="entry name" value="RcnB"/>
    <property type="match status" value="1"/>
</dbReference>
<feature type="region of interest" description="Disordered" evidence="1">
    <location>
        <begin position="25"/>
        <end position="115"/>
    </location>
</feature>
<feature type="signal peptide" evidence="2">
    <location>
        <begin position="1"/>
        <end position="20"/>
    </location>
</feature>
<evidence type="ECO:0000256" key="2">
    <source>
        <dbReference type="SAM" id="SignalP"/>
    </source>
</evidence>
<organism evidence="3 4">
    <name type="scientific">Sphingomonas lycopersici</name>
    <dbReference type="NCBI Taxonomy" id="2951807"/>
    <lineage>
        <taxon>Bacteria</taxon>
        <taxon>Pseudomonadati</taxon>
        <taxon>Pseudomonadota</taxon>
        <taxon>Alphaproteobacteria</taxon>
        <taxon>Sphingomonadales</taxon>
        <taxon>Sphingomonadaceae</taxon>
        <taxon>Sphingomonas</taxon>
    </lineage>
</organism>
<evidence type="ECO:0000313" key="3">
    <source>
        <dbReference type="EMBL" id="MCW6534248.1"/>
    </source>
</evidence>
<name>A0AA41Z7A4_9SPHN</name>
<proteinExistence type="predicted"/>
<dbReference type="EMBL" id="JANFAV010000002">
    <property type="protein sequence ID" value="MCW6534248.1"/>
    <property type="molecule type" value="Genomic_DNA"/>
</dbReference>
<gene>
    <name evidence="3" type="ORF">NEE01_05550</name>
</gene>
<dbReference type="Proteomes" id="UP001165565">
    <property type="component" value="Unassembled WGS sequence"/>
</dbReference>
<comment type="caution">
    <text evidence="3">The sequence shown here is derived from an EMBL/GenBank/DDBJ whole genome shotgun (WGS) entry which is preliminary data.</text>
</comment>